<evidence type="ECO:0000256" key="1">
    <source>
        <dbReference type="SAM" id="MobiDB-lite"/>
    </source>
</evidence>
<reference evidence="2" key="2">
    <citation type="submission" date="2015-07" db="EMBL/GenBank/DDBJ databases">
        <authorList>
            <person name="Noorani M."/>
        </authorList>
    </citation>
    <scope>NUCLEOTIDE SEQUENCE</scope>
    <source>
        <strain evidence="2">Yugu1</strain>
    </source>
</reference>
<proteinExistence type="predicted"/>
<name>A0A368QY68_SETIT</name>
<gene>
    <name evidence="2" type="ORF">SETIT_4G256400v2</name>
</gene>
<dbReference type="OrthoDB" id="669818at2759"/>
<reference evidence="2" key="1">
    <citation type="journal article" date="2012" name="Nat. Biotechnol.">
        <title>Reference genome sequence of the model plant Setaria.</title>
        <authorList>
            <person name="Bennetzen J.L."/>
            <person name="Schmutz J."/>
            <person name="Wang H."/>
            <person name="Percifield R."/>
            <person name="Hawkins J."/>
            <person name="Pontaroli A.C."/>
            <person name="Estep M."/>
            <person name="Feng L."/>
            <person name="Vaughn J.N."/>
            <person name="Grimwood J."/>
            <person name="Jenkins J."/>
            <person name="Barry K."/>
            <person name="Lindquist E."/>
            <person name="Hellsten U."/>
            <person name="Deshpande S."/>
            <person name="Wang X."/>
            <person name="Wu X."/>
            <person name="Mitros T."/>
            <person name="Triplett J."/>
            <person name="Yang X."/>
            <person name="Ye C.Y."/>
            <person name="Mauro-Herrera M."/>
            <person name="Wang L."/>
            <person name="Li P."/>
            <person name="Sharma M."/>
            <person name="Sharma R."/>
            <person name="Ronald P.C."/>
            <person name="Panaud O."/>
            <person name="Kellogg E.A."/>
            <person name="Brutnell T.P."/>
            <person name="Doust A.N."/>
            <person name="Tuskan G.A."/>
            <person name="Rokhsar D."/>
            <person name="Devos K.M."/>
        </authorList>
    </citation>
    <scope>NUCLEOTIDE SEQUENCE [LARGE SCALE GENOMIC DNA]</scope>
    <source>
        <strain evidence="2">Yugu1</strain>
    </source>
</reference>
<dbReference type="AlphaFoldDB" id="A0A368QY68"/>
<evidence type="ECO:0000313" key="2">
    <source>
        <dbReference type="EMBL" id="RCV22896.1"/>
    </source>
</evidence>
<organism evidence="2">
    <name type="scientific">Setaria italica</name>
    <name type="common">Foxtail millet</name>
    <name type="synonym">Panicum italicum</name>
    <dbReference type="NCBI Taxonomy" id="4555"/>
    <lineage>
        <taxon>Eukaryota</taxon>
        <taxon>Viridiplantae</taxon>
        <taxon>Streptophyta</taxon>
        <taxon>Embryophyta</taxon>
        <taxon>Tracheophyta</taxon>
        <taxon>Spermatophyta</taxon>
        <taxon>Magnoliopsida</taxon>
        <taxon>Liliopsida</taxon>
        <taxon>Poales</taxon>
        <taxon>Poaceae</taxon>
        <taxon>PACMAD clade</taxon>
        <taxon>Panicoideae</taxon>
        <taxon>Panicodae</taxon>
        <taxon>Paniceae</taxon>
        <taxon>Cenchrinae</taxon>
        <taxon>Setaria</taxon>
    </lineage>
</organism>
<dbReference type="KEGG" id="sita:101755414"/>
<protein>
    <submittedName>
        <fullName evidence="2">Uncharacterized protein</fullName>
    </submittedName>
</protein>
<accession>A0A368QY68</accession>
<dbReference type="EMBL" id="CM003531">
    <property type="protein sequence ID" value="RCV22896.1"/>
    <property type="molecule type" value="Genomic_DNA"/>
</dbReference>
<feature type="region of interest" description="Disordered" evidence="1">
    <location>
        <begin position="59"/>
        <end position="78"/>
    </location>
</feature>
<sequence>MCDGREYCRRERAFRASLHDAKPAGTAAACRHDAKAEAARGEGAGTAAAAARAKVRAREAEAEREWRQRPRERGAEAEIERTEKLMHLLLWGPN</sequence>